<keyword evidence="2" id="KW-0503">Monooxygenase</keyword>
<evidence type="ECO:0000313" key="4">
    <source>
        <dbReference type="EMBL" id="KAL1123654.1"/>
    </source>
</evidence>
<dbReference type="Pfam" id="PF00067">
    <property type="entry name" value="p450"/>
    <property type="match status" value="1"/>
</dbReference>
<dbReference type="InterPro" id="IPR001128">
    <property type="entry name" value="Cyt_P450"/>
</dbReference>
<gene>
    <name evidence="4" type="ORF">AAG570_002730</name>
</gene>
<accession>A0ABD0Y9B8</accession>
<dbReference type="AlphaFoldDB" id="A0ABD0Y9B8"/>
<dbReference type="InterPro" id="IPR036396">
    <property type="entry name" value="Cyt_P450_sf"/>
</dbReference>
<evidence type="ECO:0000313" key="5">
    <source>
        <dbReference type="Proteomes" id="UP001558652"/>
    </source>
</evidence>
<evidence type="ECO:0000256" key="1">
    <source>
        <dbReference type="ARBA" id="ARBA00010617"/>
    </source>
</evidence>
<dbReference type="SUPFAM" id="SSF48264">
    <property type="entry name" value="Cytochrome P450"/>
    <property type="match status" value="1"/>
</dbReference>
<keyword evidence="5" id="KW-1185">Reference proteome</keyword>
<sequence>MFHKNRTQETTENDVVFGISSSTQKKEMIKYLEAVTSLINVATERVISVFHFDIVFKLSGTGKKFNKDVETVDNFANKIIEERLSEAKSGQRSNSAIGASEDSESTGKVRQLCRLAMRLQNNDLLWSKDAT</sequence>
<protein>
    <submittedName>
        <fullName evidence="4">Uncharacterized protein</fullName>
    </submittedName>
</protein>
<comment type="caution">
    <text evidence="4">The sequence shown here is derived from an EMBL/GenBank/DDBJ whole genome shotgun (WGS) entry which is preliminary data.</text>
</comment>
<dbReference type="Proteomes" id="UP001558652">
    <property type="component" value="Unassembled WGS sequence"/>
</dbReference>
<dbReference type="GO" id="GO:0004497">
    <property type="term" value="F:monooxygenase activity"/>
    <property type="evidence" value="ECO:0007669"/>
    <property type="project" value="UniProtKB-KW"/>
</dbReference>
<dbReference type="EMBL" id="JBFDAA010000012">
    <property type="protein sequence ID" value="KAL1123654.1"/>
    <property type="molecule type" value="Genomic_DNA"/>
</dbReference>
<feature type="compositionally biased region" description="Polar residues" evidence="3">
    <location>
        <begin position="88"/>
        <end position="97"/>
    </location>
</feature>
<comment type="similarity">
    <text evidence="1">Belongs to the cytochrome P450 family.</text>
</comment>
<organism evidence="4 5">
    <name type="scientific">Ranatra chinensis</name>
    <dbReference type="NCBI Taxonomy" id="642074"/>
    <lineage>
        <taxon>Eukaryota</taxon>
        <taxon>Metazoa</taxon>
        <taxon>Ecdysozoa</taxon>
        <taxon>Arthropoda</taxon>
        <taxon>Hexapoda</taxon>
        <taxon>Insecta</taxon>
        <taxon>Pterygota</taxon>
        <taxon>Neoptera</taxon>
        <taxon>Paraneoptera</taxon>
        <taxon>Hemiptera</taxon>
        <taxon>Heteroptera</taxon>
        <taxon>Panheteroptera</taxon>
        <taxon>Nepomorpha</taxon>
        <taxon>Nepidae</taxon>
        <taxon>Ranatrinae</taxon>
        <taxon>Ranatra</taxon>
    </lineage>
</organism>
<proteinExistence type="inferred from homology"/>
<evidence type="ECO:0000256" key="2">
    <source>
        <dbReference type="ARBA" id="ARBA00023033"/>
    </source>
</evidence>
<name>A0ABD0Y9B8_9HEMI</name>
<keyword evidence="2" id="KW-0560">Oxidoreductase</keyword>
<feature type="region of interest" description="Disordered" evidence="3">
    <location>
        <begin position="86"/>
        <end position="106"/>
    </location>
</feature>
<reference evidence="4 5" key="1">
    <citation type="submission" date="2024-07" db="EMBL/GenBank/DDBJ databases">
        <title>Chromosome-level genome assembly of the water stick insect Ranatra chinensis (Heteroptera: Nepidae).</title>
        <authorList>
            <person name="Liu X."/>
        </authorList>
    </citation>
    <scope>NUCLEOTIDE SEQUENCE [LARGE SCALE GENOMIC DNA]</scope>
    <source>
        <strain evidence="4">Cailab_2021Rc</strain>
        <tissue evidence="4">Muscle</tissue>
    </source>
</reference>
<evidence type="ECO:0000256" key="3">
    <source>
        <dbReference type="SAM" id="MobiDB-lite"/>
    </source>
</evidence>
<dbReference type="Gene3D" id="1.10.630.10">
    <property type="entry name" value="Cytochrome P450"/>
    <property type="match status" value="1"/>
</dbReference>